<protein>
    <recommendedName>
        <fullName evidence="1">Condensation domain-containing protein</fullName>
    </recommendedName>
</protein>
<name>A0A1W9YZ77_MYCAI</name>
<keyword evidence="3" id="KW-1185">Reference proteome</keyword>
<dbReference type="Proteomes" id="UP000192707">
    <property type="component" value="Unassembled WGS sequence"/>
</dbReference>
<dbReference type="SUPFAM" id="SSF52777">
    <property type="entry name" value="CoA-dependent acyltransferases"/>
    <property type="match status" value="1"/>
</dbReference>
<proteinExistence type="predicted"/>
<dbReference type="Pfam" id="PF00668">
    <property type="entry name" value="Condensation"/>
    <property type="match status" value="1"/>
</dbReference>
<evidence type="ECO:0000259" key="1">
    <source>
        <dbReference type="Pfam" id="PF00668"/>
    </source>
</evidence>
<dbReference type="InterPro" id="IPR023213">
    <property type="entry name" value="CAT-like_dom_sf"/>
</dbReference>
<evidence type="ECO:0000313" key="2">
    <source>
        <dbReference type="EMBL" id="ORA05279.1"/>
    </source>
</evidence>
<comment type="caution">
    <text evidence="2">The sequence shown here is derived from an EMBL/GenBank/DDBJ whole genome shotgun (WGS) entry which is preliminary data.</text>
</comment>
<dbReference type="AlphaFoldDB" id="A0A1W9YZ77"/>
<feature type="non-terminal residue" evidence="2">
    <location>
        <position position="107"/>
    </location>
</feature>
<evidence type="ECO:0000313" key="3">
    <source>
        <dbReference type="Proteomes" id="UP000192707"/>
    </source>
</evidence>
<sequence length="107" mass="11868">MVEPCGRPTDPDAQAYPLTRGQLDIWLAQESGQSGTEWQLGLFVKIEGGVDRDALEWAIRRAVQEAEACRAAFFEVDGQVFQRAIDYPDVELAFYDLSGSDDAVQEA</sequence>
<dbReference type="GO" id="GO:0003824">
    <property type="term" value="F:catalytic activity"/>
    <property type="evidence" value="ECO:0007669"/>
    <property type="project" value="InterPro"/>
</dbReference>
<dbReference type="EMBL" id="MVHG01000239">
    <property type="protein sequence ID" value="ORA05279.1"/>
    <property type="molecule type" value="Genomic_DNA"/>
</dbReference>
<feature type="domain" description="Condensation" evidence="1">
    <location>
        <begin position="14"/>
        <end position="103"/>
    </location>
</feature>
<gene>
    <name evidence="2" type="ORF">BST14_28415</name>
</gene>
<organism evidence="2 3">
    <name type="scientific">Mycobacterium arosiense ATCC BAA-1401 = DSM 45069</name>
    <dbReference type="NCBI Taxonomy" id="1265311"/>
    <lineage>
        <taxon>Bacteria</taxon>
        <taxon>Bacillati</taxon>
        <taxon>Actinomycetota</taxon>
        <taxon>Actinomycetes</taxon>
        <taxon>Mycobacteriales</taxon>
        <taxon>Mycobacteriaceae</taxon>
        <taxon>Mycobacterium</taxon>
        <taxon>Mycobacterium avium complex (MAC)</taxon>
    </lineage>
</organism>
<dbReference type="GO" id="GO:0008610">
    <property type="term" value="P:lipid biosynthetic process"/>
    <property type="evidence" value="ECO:0007669"/>
    <property type="project" value="UniProtKB-ARBA"/>
</dbReference>
<reference evidence="2 3" key="1">
    <citation type="submission" date="2016-12" db="EMBL/GenBank/DDBJ databases">
        <title>The new phylogeny of genus Mycobacterium.</title>
        <authorList>
            <person name="Tortoli E."/>
            <person name="Trovato A."/>
            <person name="Cirillo D.M."/>
        </authorList>
    </citation>
    <scope>NUCLEOTIDE SEQUENCE [LARGE SCALE GENOMIC DNA]</scope>
    <source>
        <strain evidence="2 3">DSM 45069</strain>
    </source>
</reference>
<accession>A0A1W9YZ77</accession>
<dbReference type="Gene3D" id="3.30.559.10">
    <property type="entry name" value="Chloramphenicol acetyltransferase-like domain"/>
    <property type="match status" value="1"/>
</dbReference>
<dbReference type="InterPro" id="IPR001242">
    <property type="entry name" value="Condensation_dom"/>
</dbReference>